<dbReference type="SUPFAM" id="SSF55856">
    <property type="entry name" value="Cytochrome b5-like heme/steroid binding domain"/>
    <property type="match status" value="1"/>
</dbReference>
<dbReference type="FunFam" id="3.10.120.10:FF:000020">
    <property type="entry name" value="Cytochrome b5-related protein"/>
    <property type="match status" value="1"/>
</dbReference>
<gene>
    <name evidence="8" type="primary">Cyt-b5-r</name>
    <name evidence="8" type="ORF">EVAR_75596_1</name>
</gene>
<comment type="similarity">
    <text evidence="6">Belongs to the cytochrome b5 family.</text>
</comment>
<keyword evidence="3 6" id="KW-0408">Iron</keyword>
<dbReference type="InterPro" id="IPR018506">
    <property type="entry name" value="Cyt_B5_heme-BS"/>
</dbReference>
<dbReference type="Pfam" id="PF00173">
    <property type="entry name" value="Cyt-b5"/>
    <property type="match status" value="1"/>
</dbReference>
<evidence type="ECO:0000259" key="7">
    <source>
        <dbReference type="PROSITE" id="PS50255"/>
    </source>
</evidence>
<dbReference type="OrthoDB" id="260519at2759"/>
<dbReference type="GO" id="GO:0020037">
    <property type="term" value="F:heme binding"/>
    <property type="evidence" value="ECO:0007669"/>
    <property type="project" value="UniProtKB-UniRule"/>
</dbReference>
<dbReference type="InterPro" id="IPR036400">
    <property type="entry name" value="Cyt_B5-like_heme/steroid_sf"/>
</dbReference>
<dbReference type="GO" id="GO:0006629">
    <property type="term" value="P:lipid metabolic process"/>
    <property type="evidence" value="ECO:0007669"/>
    <property type="project" value="InterPro"/>
</dbReference>
<keyword evidence="6" id="KW-0812">Transmembrane</keyword>
<protein>
    <recommendedName>
        <fullName evidence="5">Cytochrome b5-related protein</fullName>
    </recommendedName>
</protein>
<evidence type="ECO:0000256" key="5">
    <source>
        <dbReference type="ARBA" id="ARBA00073492"/>
    </source>
</evidence>
<dbReference type="InterPro" id="IPR053100">
    <property type="entry name" value="Cytochrome_b5-related"/>
</dbReference>
<dbReference type="PANTHER" id="PTHR16740">
    <property type="entry name" value="CYTOCHROME B5-RELATED PROTEIN-RELATED"/>
    <property type="match status" value="1"/>
</dbReference>
<feature type="domain" description="Cytochrome b5 heme-binding" evidence="7">
    <location>
        <begin position="36"/>
        <end position="102"/>
    </location>
</feature>
<evidence type="ECO:0000313" key="8">
    <source>
        <dbReference type="EMBL" id="GBP19624.1"/>
    </source>
</evidence>
<organism evidence="8 9">
    <name type="scientific">Eumeta variegata</name>
    <name type="common">Bagworm moth</name>
    <name type="synonym">Eumeta japonica</name>
    <dbReference type="NCBI Taxonomy" id="151549"/>
    <lineage>
        <taxon>Eukaryota</taxon>
        <taxon>Metazoa</taxon>
        <taxon>Ecdysozoa</taxon>
        <taxon>Arthropoda</taxon>
        <taxon>Hexapoda</taxon>
        <taxon>Insecta</taxon>
        <taxon>Pterygota</taxon>
        <taxon>Neoptera</taxon>
        <taxon>Endopterygota</taxon>
        <taxon>Lepidoptera</taxon>
        <taxon>Glossata</taxon>
        <taxon>Ditrysia</taxon>
        <taxon>Tineoidea</taxon>
        <taxon>Psychidae</taxon>
        <taxon>Oiketicinae</taxon>
        <taxon>Eumeta</taxon>
    </lineage>
</organism>
<feature type="transmembrane region" description="Helical" evidence="6">
    <location>
        <begin position="297"/>
        <end position="316"/>
    </location>
</feature>
<dbReference type="PROSITE" id="PS50255">
    <property type="entry name" value="CYTOCHROME_B5_2"/>
    <property type="match status" value="1"/>
</dbReference>
<dbReference type="PANTHER" id="PTHR16740:SF1">
    <property type="entry name" value="CYTOCHROME B5-RELATED PROTEIN-RELATED"/>
    <property type="match status" value="1"/>
</dbReference>
<feature type="transmembrane region" description="Helical" evidence="6">
    <location>
        <begin position="142"/>
        <end position="162"/>
    </location>
</feature>
<keyword evidence="9" id="KW-1185">Reference proteome</keyword>
<accession>A0A4C1U0N9</accession>
<keyword evidence="1 6" id="KW-0349">Heme</keyword>
<keyword evidence="2 6" id="KW-0479">Metal-binding</keyword>
<keyword evidence="6" id="KW-0472">Membrane</keyword>
<evidence type="ECO:0000256" key="1">
    <source>
        <dbReference type="ARBA" id="ARBA00022617"/>
    </source>
</evidence>
<feature type="transmembrane region" description="Helical" evidence="6">
    <location>
        <begin position="169"/>
        <end position="190"/>
    </location>
</feature>
<reference evidence="8 9" key="1">
    <citation type="journal article" date="2019" name="Commun. Biol.">
        <title>The bagworm genome reveals a unique fibroin gene that provides high tensile strength.</title>
        <authorList>
            <person name="Kono N."/>
            <person name="Nakamura H."/>
            <person name="Ohtoshi R."/>
            <person name="Tomita M."/>
            <person name="Numata K."/>
            <person name="Arakawa K."/>
        </authorList>
    </citation>
    <scope>NUCLEOTIDE SEQUENCE [LARGE SCALE GENOMIC DNA]</scope>
</reference>
<dbReference type="AlphaFoldDB" id="A0A4C1U0N9"/>
<dbReference type="GO" id="GO:0046872">
    <property type="term" value="F:metal ion binding"/>
    <property type="evidence" value="ECO:0007669"/>
    <property type="project" value="UniProtKB-UniRule"/>
</dbReference>
<evidence type="ECO:0000256" key="4">
    <source>
        <dbReference type="ARBA" id="ARBA00055674"/>
    </source>
</evidence>
<feature type="transmembrane region" description="Helical" evidence="6">
    <location>
        <begin position="248"/>
        <end position="266"/>
    </location>
</feature>
<name>A0A4C1U0N9_EUMVA</name>
<dbReference type="STRING" id="151549.A0A4C1U0N9"/>
<comment type="function">
    <text evidence="4">May play a role in muscle cell metabolism.</text>
</comment>
<dbReference type="Pfam" id="PF00487">
    <property type="entry name" value="FA_desaturase"/>
    <property type="match status" value="1"/>
</dbReference>
<comment type="caution">
    <text evidence="6">Lacks conserved residue(s) required for the propagation of feature annotation.</text>
</comment>
<dbReference type="SMART" id="SM01117">
    <property type="entry name" value="Cyt-b5"/>
    <property type="match status" value="1"/>
</dbReference>
<dbReference type="Proteomes" id="UP000299102">
    <property type="component" value="Unassembled WGS sequence"/>
</dbReference>
<evidence type="ECO:0000256" key="6">
    <source>
        <dbReference type="RuleBase" id="RU362121"/>
    </source>
</evidence>
<keyword evidence="6" id="KW-1133">Transmembrane helix</keyword>
<sequence>MELNSDRRQTSFPTLKYPALRDVEPKTPQQWIEGKRQQDGAEGLWRVHDGLYDLTEFINSHPGGRQWIETTKGTDITEAYETHHLRGVAENLLPKYYVRKAVVPRHSPFLFEQDGFYKTLKARVIHKLKDLPPNTRRKSDVIMNWLLLSVMTLCPLACWAFTKSYTIGILLTVLCGSNLSALTVGAHNYFHRRDNWRMHLFCFSGMCYSDWRISHALSHHLHTNTLQDIELTYLEPFLSFMPYKDKSVWIQLGALYWFAIYPFIWITMILKNMSNLITVSLPLWMWCFGGLDLSPTLAVWAAMLAVGSFFFTLFGLTAGHHGNTNFFDGDIPRAENLDWGIHQLDTIVERADYAGDHFKSLTRFGDHCLHHLFPTLDHAELKYIYPTLLEHCEKFESQLRTTTFYRSIVEKSKQLARKTPNDFRCKNIVTN</sequence>
<dbReference type="Gene3D" id="3.10.120.10">
    <property type="entry name" value="Cytochrome b5-like heme/steroid binding domain"/>
    <property type="match status" value="1"/>
</dbReference>
<proteinExistence type="inferred from homology"/>
<dbReference type="EMBL" id="BGZK01000110">
    <property type="protein sequence ID" value="GBP19624.1"/>
    <property type="molecule type" value="Genomic_DNA"/>
</dbReference>
<dbReference type="InterPro" id="IPR005804">
    <property type="entry name" value="FA_desaturase_dom"/>
</dbReference>
<comment type="caution">
    <text evidence="8">The sequence shown here is derived from an EMBL/GenBank/DDBJ whole genome shotgun (WGS) entry which is preliminary data.</text>
</comment>
<dbReference type="PROSITE" id="PS00191">
    <property type="entry name" value="CYTOCHROME_B5_1"/>
    <property type="match status" value="1"/>
</dbReference>
<dbReference type="InterPro" id="IPR001199">
    <property type="entry name" value="Cyt_B5-like_heme/steroid-bd"/>
</dbReference>
<evidence type="ECO:0000256" key="2">
    <source>
        <dbReference type="ARBA" id="ARBA00022723"/>
    </source>
</evidence>
<evidence type="ECO:0000256" key="3">
    <source>
        <dbReference type="ARBA" id="ARBA00023004"/>
    </source>
</evidence>
<evidence type="ECO:0000313" key="9">
    <source>
        <dbReference type="Proteomes" id="UP000299102"/>
    </source>
</evidence>